<comment type="similarity">
    <text evidence="1">Belongs to the enoyl-CoA hydratase/isomerase family.</text>
</comment>
<evidence type="ECO:0000256" key="1">
    <source>
        <dbReference type="ARBA" id="ARBA00005254"/>
    </source>
</evidence>
<accession>A0A918CPQ0</accession>
<dbReference type="Proteomes" id="UP000653411">
    <property type="component" value="Unassembled WGS sequence"/>
</dbReference>
<dbReference type="EMBL" id="BMML01000003">
    <property type="protein sequence ID" value="GGM98043.1"/>
    <property type="molecule type" value="Genomic_DNA"/>
</dbReference>
<dbReference type="InterPro" id="IPR002539">
    <property type="entry name" value="MaoC-like_dom"/>
</dbReference>
<evidence type="ECO:0000259" key="2">
    <source>
        <dbReference type="Pfam" id="PF01575"/>
    </source>
</evidence>
<dbReference type="PANTHER" id="PTHR43664:SF1">
    <property type="entry name" value="BETA-METHYLMALYL-COA DEHYDRATASE"/>
    <property type="match status" value="1"/>
</dbReference>
<reference evidence="3" key="2">
    <citation type="submission" date="2020-09" db="EMBL/GenBank/DDBJ databases">
        <authorList>
            <person name="Sun Q."/>
            <person name="Zhou Y."/>
        </authorList>
    </citation>
    <scope>NUCLEOTIDE SEQUENCE</scope>
    <source>
        <strain evidence="3">CGMCC 4.7110</strain>
    </source>
</reference>
<sequence length="164" mass="17888">MTVHQRRGRYLEELHPGDVFEHRPGRTITEADNLLLSVLSMNTQSLHLDAEFAAHQEFGQRLVNSMFTLATVVGLSVADLTDGTTVGNLGFEKVTFPAPVFIGDTVYASTEVVSVRPSRSRPGQGIVMFEHSGRNQRGVLVCAARRAALVLRAPAETGVDQSEQ</sequence>
<reference evidence="3" key="1">
    <citation type="journal article" date="2014" name="Int. J. Syst. Evol. Microbiol.">
        <title>Complete genome sequence of Corynebacterium casei LMG S-19264T (=DSM 44701T), isolated from a smear-ripened cheese.</title>
        <authorList>
            <consortium name="US DOE Joint Genome Institute (JGI-PGF)"/>
            <person name="Walter F."/>
            <person name="Albersmeier A."/>
            <person name="Kalinowski J."/>
            <person name="Ruckert C."/>
        </authorList>
    </citation>
    <scope>NUCLEOTIDE SEQUENCE</scope>
    <source>
        <strain evidence="3">CGMCC 4.7110</strain>
    </source>
</reference>
<name>A0A918CPQ0_9ACTN</name>
<dbReference type="InterPro" id="IPR052342">
    <property type="entry name" value="MCH/BMMD"/>
</dbReference>
<proteinExistence type="inferred from homology"/>
<feature type="domain" description="MaoC-like" evidence="2">
    <location>
        <begin position="16"/>
        <end position="119"/>
    </location>
</feature>
<dbReference type="Pfam" id="PF01575">
    <property type="entry name" value="MaoC_dehydratas"/>
    <property type="match status" value="1"/>
</dbReference>
<keyword evidence="4" id="KW-1185">Reference proteome</keyword>
<dbReference type="PANTHER" id="PTHR43664">
    <property type="entry name" value="MONOAMINE OXIDASE-RELATED"/>
    <property type="match status" value="1"/>
</dbReference>
<dbReference type="CDD" id="cd03451">
    <property type="entry name" value="FkbR2"/>
    <property type="match status" value="1"/>
</dbReference>
<dbReference type="SUPFAM" id="SSF54637">
    <property type="entry name" value="Thioesterase/thiol ester dehydrase-isomerase"/>
    <property type="match status" value="1"/>
</dbReference>
<comment type="caution">
    <text evidence="3">The sequence shown here is derived from an EMBL/GenBank/DDBJ whole genome shotgun (WGS) entry which is preliminary data.</text>
</comment>
<evidence type="ECO:0000313" key="4">
    <source>
        <dbReference type="Proteomes" id="UP000653411"/>
    </source>
</evidence>
<protein>
    <submittedName>
        <fullName evidence="3">MaoC-like dehydratase</fullName>
    </submittedName>
</protein>
<dbReference type="AlphaFoldDB" id="A0A918CPQ0"/>
<organism evidence="3 4">
    <name type="scientific">Streptomyces fuscichromogenes</name>
    <dbReference type="NCBI Taxonomy" id="1324013"/>
    <lineage>
        <taxon>Bacteria</taxon>
        <taxon>Bacillati</taxon>
        <taxon>Actinomycetota</taxon>
        <taxon>Actinomycetes</taxon>
        <taxon>Kitasatosporales</taxon>
        <taxon>Streptomycetaceae</taxon>
        <taxon>Streptomyces</taxon>
    </lineage>
</organism>
<gene>
    <name evidence="3" type="ORF">GCM10011578_018740</name>
</gene>
<dbReference type="Gene3D" id="3.10.129.10">
    <property type="entry name" value="Hotdog Thioesterase"/>
    <property type="match status" value="1"/>
</dbReference>
<dbReference type="RefSeq" id="WP_189262119.1">
    <property type="nucleotide sequence ID" value="NZ_BMML01000003.1"/>
</dbReference>
<evidence type="ECO:0000313" key="3">
    <source>
        <dbReference type="EMBL" id="GGM98043.1"/>
    </source>
</evidence>
<dbReference type="InterPro" id="IPR029069">
    <property type="entry name" value="HotDog_dom_sf"/>
</dbReference>